<dbReference type="EMBL" id="SHNN01000001">
    <property type="protein sequence ID" value="MCX2979401.1"/>
    <property type="molecule type" value="Genomic_DNA"/>
</dbReference>
<dbReference type="Pfam" id="PF00144">
    <property type="entry name" value="Beta-lactamase"/>
    <property type="match status" value="1"/>
</dbReference>
<evidence type="ECO:0000259" key="3">
    <source>
        <dbReference type="Pfam" id="PF00144"/>
    </source>
</evidence>
<feature type="transmembrane region" description="Helical" evidence="1">
    <location>
        <begin position="575"/>
        <end position="596"/>
    </location>
</feature>
<keyword evidence="1" id="KW-1133">Transmembrane helix</keyword>
<evidence type="ECO:0000313" key="5">
    <source>
        <dbReference type="Proteomes" id="UP001143362"/>
    </source>
</evidence>
<dbReference type="Gene3D" id="3.40.710.10">
    <property type="entry name" value="DD-peptidase/beta-lactamase superfamily"/>
    <property type="match status" value="1"/>
</dbReference>
<name>A0ABT3TAT0_9GAMM</name>
<accession>A0ABT3TAT0</accession>
<keyword evidence="1" id="KW-0812">Transmembrane</keyword>
<keyword evidence="5" id="KW-1185">Reference proteome</keyword>
<comment type="caution">
    <text evidence="4">The sequence shown here is derived from an EMBL/GenBank/DDBJ whole genome shotgun (WGS) entry which is preliminary data.</text>
</comment>
<dbReference type="PANTHER" id="PTHR43283:SF3">
    <property type="entry name" value="BETA-LACTAMASE FAMILY PROTEIN (AFU_ORTHOLOGUE AFUA_5G07500)"/>
    <property type="match status" value="1"/>
</dbReference>
<feature type="transmembrane region" description="Helical" evidence="1">
    <location>
        <begin position="510"/>
        <end position="529"/>
    </location>
</feature>
<dbReference type="PANTHER" id="PTHR43283">
    <property type="entry name" value="BETA-LACTAMASE-RELATED"/>
    <property type="match status" value="1"/>
</dbReference>
<evidence type="ECO:0000256" key="1">
    <source>
        <dbReference type="SAM" id="Phobius"/>
    </source>
</evidence>
<feature type="transmembrane region" description="Helical" evidence="1">
    <location>
        <begin position="536"/>
        <end position="555"/>
    </location>
</feature>
<dbReference type="InterPro" id="IPR050789">
    <property type="entry name" value="Diverse_Enzym_Activities"/>
</dbReference>
<sequence>MRSMTSASAGQSAARRCCELLCIALPLLLYWSPSVTAAANYDEWLRQQLGGPAAGPSVSAAATIVSADTVLSQRAVGFADPVTGAPAQAATSAYRISSITKLFTAVALAQLLASGQIESLQDPVNRYLHDIQLSPNAGREVTIEHLVTHTAGFDYWQYGLYTREKSLAGGRQLGAADVLPLLPPYVRPAGQWAVYSNTGGALLGLLVEQVSGLSLGDYLRTQLFTPLGMQSTRLQGSGPSVELAHSYYLLVGGGGLLAQPLRAYSPFMALSMGAVSSAADMGRFMRMLLRGGELDGTRVLSSAAVEQLLQLRFRNHPAANGYGILFDIAQQTPTISLYMHNGATAGFNAHLLLAPQHDLAMFAVVAGSRAGVEGAQQASPQLLSAPGLLARFVREWVAPYHFPRVVSLPHTLVPEGDYITQKRALRSPEALFDLVRPPQQIQVRSVAGQYVSNGRPATEVAPGVYLAEGPYAYREMFSRHAGEPVMTVYGSNVLTRMVWWQQPMLLRNSLVVAVGLCGTGLLVLLLLSCGLNHLQCWLCPAGIGLLLAWPAYAAVQDGGLAALFWQLQASQPLPLQLAVTLSHLWLLWTGLWWLALTRVRRSCVVGAYWFQRVIALLVGSASLILLLVLFNINLLGPDAWRWWRT</sequence>
<keyword evidence="4" id="KW-0378">Hydrolase</keyword>
<dbReference type="InterPro" id="IPR001466">
    <property type="entry name" value="Beta-lactam-related"/>
</dbReference>
<organism evidence="4 5">
    <name type="scientific">Candidatus Litorirhabdus singularis</name>
    <dbReference type="NCBI Taxonomy" id="2518993"/>
    <lineage>
        <taxon>Bacteria</taxon>
        <taxon>Pseudomonadati</taxon>
        <taxon>Pseudomonadota</taxon>
        <taxon>Gammaproteobacteria</taxon>
        <taxon>Cellvibrionales</taxon>
        <taxon>Halieaceae</taxon>
        <taxon>Candidatus Litorirhabdus</taxon>
    </lineage>
</organism>
<feature type="domain" description="Beta-lactamase-related" evidence="3">
    <location>
        <begin position="58"/>
        <end position="369"/>
    </location>
</feature>
<dbReference type="Proteomes" id="UP001143362">
    <property type="component" value="Unassembled WGS sequence"/>
</dbReference>
<evidence type="ECO:0000256" key="2">
    <source>
        <dbReference type="SAM" id="SignalP"/>
    </source>
</evidence>
<feature type="signal peptide" evidence="2">
    <location>
        <begin position="1"/>
        <end position="37"/>
    </location>
</feature>
<reference evidence="4" key="1">
    <citation type="submission" date="2019-02" db="EMBL/GenBank/DDBJ databases">
        <authorList>
            <person name="Li S.-H."/>
        </authorList>
    </citation>
    <scope>NUCLEOTIDE SEQUENCE</scope>
    <source>
        <strain evidence="4">IMCC14734</strain>
    </source>
</reference>
<keyword evidence="1" id="KW-0472">Membrane</keyword>
<dbReference type="InterPro" id="IPR012338">
    <property type="entry name" value="Beta-lactam/transpept-like"/>
</dbReference>
<feature type="transmembrane region" description="Helical" evidence="1">
    <location>
        <begin position="608"/>
        <end position="632"/>
    </location>
</feature>
<evidence type="ECO:0000313" key="4">
    <source>
        <dbReference type="EMBL" id="MCX2979401.1"/>
    </source>
</evidence>
<protein>
    <submittedName>
        <fullName evidence="4">Class C beta-lactamase-related serine hydrolase</fullName>
    </submittedName>
</protein>
<feature type="chain" id="PRO_5047333493" evidence="2">
    <location>
        <begin position="38"/>
        <end position="645"/>
    </location>
</feature>
<dbReference type="RefSeq" id="WP_279243404.1">
    <property type="nucleotide sequence ID" value="NZ_SHNN01000001.1"/>
</dbReference>
<dbReference type="SUPFAM" id="SSF56601">
    <property type="entry name" value="beta-lactamase/transpeptidase-like"/>
    <property type="match status" value="1"/>
</dbReference>
<proteinExistence type="predicted"/>
<keyword evidence="2" id="KW-0732">Signal</keyword>
<dbReference type="GO" id="GO:0016787">
    <property type="term" value="F:hydrolase activity"/>
    <property type="evidence" value="ECO:0007669"/>
    <property type="project" value="UniProtKB-KW"/>
</dbReference>
<gene>
    <name evidence="4" type="ORF">EYC98_00820</name>
</gene>